<organism evidence="11">
    <name type="scientific">Blastocystis hominis</name>
    <dbReference type="NCBI Taxonomy" id="12968"/>
    <lineage>
        <taxon>Eukaryota</taxon>
        <taxon>Sar</taxon>
        <taxon>Stramenopiles</taxon>
        <taxon>Bigyra</taxon>
        <taxon>Opalozoa</taxon>
        <taxon>Opalinata</taxon>
        <taxon>Blastocystidae</taxon>
        <taxon>Blastocystis</taxon>
    </lineage>
</organism>
<dbReference type="GO" id="GO:0005634">
    <property type="term" value="C:nucleus"/>
    <property type="evidence" value="ECO:0007669"/>
    <property type="project" value="UniProtKB-SubCell"/>
</dbReference>
<dbReference type="InParanoid" id="D8M3G6"/>
<evidence type="ECO:0000256" key="6">
    <source>
        <dbReference type="ARBA" id="ARBA00023134"/>
    </source>
</evidence>
<keyword evidence="12" id="KW-1185">Reference proteome</keyword>
<name>D8M3G6_BLAHO</name>
<dbReference type="SMART" id="SM00382">
    <property type="entry name" value="AAA"/>
    <property type="match status" value="1"/>
</dbReference>
<dbReference type="Proteomes" id="UP000008312">
    <property type="component" value="Unassembled WGS sequence"/>
</dbReference>
<reference evidence="11" key="1">
    <citation type="submission" date="2010-02" db="EMBL/GenBank/DDBJ databases">
        <title>Sequencing and annotation of the Blastocystis hominis genome.</title>
        <authorList>
            <person name="Wincker P."/>
        </authorList>
    </citation>
    <scope>NUCLEOTIDE SEQUENCE</scope>
    <source>
        <strain evidence="11">Singapore isolate B</strain>
    </source>
</reference>
<dbReference type="AlphaFoldDB" id="D8M3G6"/>
<comment type="subunit">
    <text evidence="9">Binds to RNA polymerase II.</text>
</comment>
<gene>
    <name evidence="11" type="ORF">GSBLH_T00002562001</name>
</gene>
<sequence length="296" mass="32994">MSEIKDPTPDQPACCIVIGMAGSGKTTLMKKISNYMTYNGKNAYVVNLDPAVSSLPYVPNIDIRDTVDYKGVMKDFNLGPNGSIMTSLNLFATRFDQVLDFIDKRSSENEFVFLFVILISSVVLIDTPGQIEVFTWSASGSIITESLSSSLPTVLLYVVDTPRSSQPITFMSNMLYACSIMYRMRLPMVIVFNKVDIQDCSTIEDWMRDYEAFQNVVSEDRSDSFMIPLTRSMGLVLDEFYNTMRTVGVSSVTGEGMGDLEAAIQDAKEEYFSVFLPMIQVGGECKNPITRRKIAA</sequence>
<dbReference type="Pfam" id="PF03029">
    <property type="entry name" value="ATP_bind_1"/>
    <property type="match status" value="1"/>
</dbReference>
<evidence type="ECO:0000256" key="8">
    <source>
        <dbReference type="ARBA" id="ARBA00055682"/>
    </source>
</evidence>
<dbReference type="GO" id="GO:0003924">
    <property type="term" value="F:GTPase activity"/>
    <property type="evidence" value="ECO:0007669"/>
    <property type="project" value="InterPro"/>
</dbReference>
<dbReference type="InterPro" id="IPR027417">
    <property type="entry name" value="P-loop_NTPase"/>
</dbReference>
<comment type="similarity">
    <text evidence="1 9">Belongs to the GPN-loop GTPase family.</text>
</comment>
<dbReference type="PANTHER" id="PTHR21231:SF8">
    <property type="entry name" value="GPN-LOOP GTPASE 1"/>
    <property type="match status" value="1"/>
</dbReference>
<dbReference type="CDD" id="cd17870">
    <property type="entry name" value="GPN1"/>
    <property type="match status" value="1"/>
</dbReference>
<evidence type="ECO:0000256" key="9">
    <source>
        <dbReference type="RuleBase" id="RU365059"/>
    </source>
</evidence>
<evidence type="ECO:0000256" key="5">
    <source>
        <dbReference type="ARBA" id="ARBA00023054"/>
    </source>
</evidence>
<dbReference type="FunFam" id="3.40.50.300:FF:000888">
    <property type="entry name" value="GPN-loop GTPase 1"/>
    <property type="match status" value="1"/>
</dbReference>
<dbReference type="InterPro" id="IPR030230">
    <property type="entry name" value="Gpn1/Npa3/XAB1"/>
</dbReference>
<comment type="subcellular location">
    <subcellularLocation>
        <location evidence="9">Cytoplasm</location>
    </subcellularLocation>
    <subcellularLocation>
        <location evidence="9">Nucleus</location>
    </subcellularLocation>
</comment>
<evidence type="ECO:0000256" key="1">
    <source>
        <dbReference type="ARBA" id="ARBA00005290"/>
    </source>
</evidence>
<comment type="function">
    <text evidence="8 9">Small GTPase required for proper nuclear import of RNA polymerase II (RNAPII). May act at an RNAP assembly step prior to nuclear import.</text>
</comment>
<dbReference type="GO" id="GO:0005737">
    <property type="term" value="C:cytoplasm"/>
    <property type="evidence" value="ECO:0007669"/>
    <property type="project" value="UniProtKB-SubCell"/>
</dbReference>
<evidence type="ECO:0000256" key="4">
    <source>
        <dbReference type="ARBA" id="ARBA00022801"/>
    </source>
</evidence>
<dbReference type="EC" id="3.6.5.-" evidence="9"/>
<dbReference type="FunCoup" id="D8M3G6">
    <property type="interactions" value="332"/>
</dbReference>
<keyword evidence="3 9" id="KW-0547">Nucleotide-binding</keyword>
<dbReference type="OrthoDB" id="243313at2759"/>
<accession>D8M3G6</accession>
<dbReference type="InterPro" id="IPR004130">
    <property type="entry name" value="Gpn"/>
</dbReference>
<keyword evidence="6 9" id="KW-0342">GTP-binding</keyword>
<dbReference type="GO" id="GO:0005525">
    <property type="term" value="F:GTP binding"/>
    <property type="evidence" value="ECO:0007669"/>
    <property type="project" value="UniProtKB-KW"/>
</dbReference>
<dbReference type="InterPro" id="IPR003593">
    <property type="entry name" value="AAA+_ATPase"/>
</dbReference>
<keyword evidence="4 9" id="KW-0378">Hydrolase</keyword>
<evidence type="ECO:0000256" key="2">
    <source>
        <dbReference type="ARBA" id="ARBA00022490"/>
    </source>
</evidence>
<dbReference type="RefSeq" id="XP_012896487.1">
    <property type="nucleotide sequence ID" value="XM_013041033.1"/>
</dbReference>
<proteinExistence type="inferred from homology"/>
<evidence type="ECO:0000313" key="12">
    <source>
        <dbReference type="Proteomes" id="UP000008312"/>
    </source>
</evidence>
<dbReference type="OMA" id="HEVCLEW"/>
<keyword evidence="2 9" id="KW-0963">Cytoplasm</keyword>
<protein>
    <recommendedName>
        <fullName evidence="9">GPN-loop GTPase</fullName>
        <ecNumber evidence="9">3.6.5.-</ecNumber>
    </recommendedName>
</protein>
<dbReference type="Gene3D" id="3.40.50.300">
    <property type="entry name" value="P-loop containing nucleotide triphosphate hydrolases"/>
    <property type="match status" value="1"/>
</dbReference>
<dbReference type="SUPFAM" id="SSF52540">
    <property type="entry name" value="P-loop containing nucleoside triphosphate hydrolases"/>
    <property type="match status" value="1"/>
</dbReference>
<dbReference type="GeneID" id="24919719"/>
<evidence type="ECO:0000259" key="10">
    <source>
        <dbReference type="SMART" id="SM00382"/>
    </source>
</evidence>
<evidence type="ECO:0000313" key="11">
    <source>
        <dbReference type="EMBL" id="CBK22439.2"/>
    </source>
</evidence>
<keyword evidence="5" id="KW-0175">Coiled coil</keyword>
<feature type="domain" description="AAA+ ATPase" evidence="10">
    <location>
        <begin position="11"/>
        <end position="175"/>
    </location>
</feature>
<evidence type="ECO:0000256" key="3">
    <source>
        <dbReference type="ARBA" id="ARBA00022741"/>
    </source>
</evidence>
<evidence type="ECO:0000256" key="7">
    <source>
        <dbReference type="ARBA" id="ARBA00023242"/>
    </source>
</evidence>
<dbReference type="EMBL" id="FN668650">
    <property type="protein sequence ID" value="CBK22439.2"/>
    <property type="molecule type" value="Genomic_DNA"/>
</dbReference>
<dbReference type="PANTHER" id="PTHR21231">
    <property type="entry name" value="XPA-BINDING PROTEIN 1-RELATED"/>
    <property type="match status" value="1"/>
</dbReference>
<keyword evidence="7" id="KW-0539">Nucleus</keyword>